<dbReference type="EMBL" id="BLAY01000013">
    <property type="protein sequence ID" value="GET36437.1"/>
    <property type="molecule type" value="Genomic_DNA"/>
</dbReference>
<dbReference type="InterPro" id="IPR016181">
    <property type="entry name" value="Acyl_CoA_acyltransferase"/>
</dbReference>
<dbReference type="AlphaFoldDB" id="A0AAV3X158"/>
<dbReference type="CDD" id="cd04301">
    <property type="entry name" value="NAT_SF"/>
    <property type="match status" value="1"/>
</dbReference>
<evidence type="ECO:0000313" key="3">
    <source>
        <dbReference type="Proteomes" id="UP001050975"/>
    </source>
</evidence>
<dbReference type="Proteomes" id="UP001050975">
    <property type="component" value="Unassembled WGS sequence"/>
</dbReference>
<feature type="domain" description="N-acetyltransferase" evidence="1">
    <location>
        <begin position="2"/>
        <end position="151"/>
    </location>
</feature>
<comment type="caution">
    <text evidence="2">The sequence shown here is derived from an EMBL/GenBank/DDBJ whole genome shotgun (WGS) entry which is preliminary data.</text>
</comment>
<name>A0AAV3X158_9CYAN</name>
<reference evidence="2" key="1">
    <citation type="submission" date="2019-10" db="EMBL/GenBank/DDBJ databases">
        <title>Draft genome sequece of Microseira wollei NIES-4236.</title>
        <authorList>
            <person name="Yamaguchi H."/>
            <person name="Suzuki S."/>
            <person name="Kawachi M."/>
        </authorList>
    </citation>
    <scope>NUCLEOTIDE SEQUENCE</scope>
    <source>
        <strain evidence="2">NIES-4236</strain>
    </source>
</reference>
<protein>
    <submittedName>
        <fullName evidence="2">GCN5-related N-acetyltransferase</fullName>
    </submittedName>
</protein>
<evidence type="ECO:0000313" key="2">
    <source>
        <dbReference type="EMBL" id="GET36437.1"/>
    </source>
</evidence>
<dbReference type="GO" id="GO:0016747">
    <property type="term" value="F:acyltransferase activity, transferring groups other than amino-acyl groups"/>
    <property type="evidence" value="ECO:0007669"/>
    <property type="project" value="InterPro"/>
</dbReference>
<dbReference type="Pfam" id="PF13527">
    <property type="entry name" value="Acetyltransf_9"/>
    <property type="match status" value="1"/>
</dbReference>
<organism evidence="2 3">
    <name type="scientific">Microseira wollei NIES-4236</name>
    <dbReference type="NCBI Taxonomy" id="2530354"/>
    <lineage>
        <taxon>Bacteria</taxon>
        <taxon>Bacillati</taxon>
        <taxon>Cyanobacteriota</taxon>
        <taxon>Cyanophyceae</taxon>
        <taxon>Oscillatoriophycideae</taxon>
        <taxon>Aerosakkonematales</taxon>
        <taxon>Aerosakkonemataceae</taxon>
        <taxon>Microseira</taxon>
    </lineage>
</organism>
<dbReference type="SUPFAM" id="SSF55729">
    <property type="entry name" value="Acyl-CoA N-acyltransferases (Nat)"/>
    <property type="match status" value="1"/>
</dbReference>
<evidence type="ECO:0000259" key="1">
    <source>
        <dbReference type="PROSITE" id="PS51186"/>
    </source>
</evidence>
<dbReference type="PROSITE" id="PS51186">
    <property type="entry name" value="GNAT"/>
    <property type="match status" value="1"/>
</dbReference>
<accession>A0AAV3X158</accession>
<dbReference type="InterPro" id="IPR000182">
    <property type="entry name" value="GNAT_dom"/>
</dbReference>
<proteinExistence type="predicted"/>
<dbReference type="Gene3D" id="3.40.630.30">
    <property type="match status" value="1"/>
</dbReference>
<gene>
    <name evidence="2" type="ORF">MiSe_11880</name>
</gene>
<keyword evidence="3" id="KW-1185">Reference proteome</keyword>
<sequence length="171" mass="18666">MISILSETAEDIAAIREVVTAAFGRPNEAALVEIIRNSPNFIPELSLVAKEDGKVLGHILFSLVAIETQKGNVEAIALAPLCVTPTHQRQSIGAQLVQAGITKCRELDHNIIILVGHPHYYPRFGFQKASQFGIQAPFTVPDSAFMVLELKPDALTGISGIVRYPEYFNEV</sequence>